<evidence type="ECO:0000313" key="1">
    <source>
        <dbReference type="EMBL" id="TFK43690.1"/>
    </source>
</evidence>
<reference evidence="1 2" key="1">
    <citation type="journal article" date="2019" name="Nat. Ecol. Evol.">
        <title>Megaphylogeny resolves global patterns of mushroom evolution.</title>
        <authorList>
            <person name="Varga T."/>
            <person name="Krizsan K."/>
            <person name="Foldi C."/>
            <person name="Dima B."/>
            <person name="Sanchez-Garcia M."/>
            <person name="Sanchez-Ramirez S."/>
            <person name="Szollosi G.J."/>
            <person name="Szarkandi J.G."/>
            <person name="Papp V."/>
            <person name="Albert L."/>
            <person name="Andreopoulos W."/>
            <person name="Angelini C."/>
            <person name="Antonin V."/>
            <person name="Barry K.W."/>
            <person name="Bougher N.L."/>
            <person name="Buchanan P."/>
            <person name="Buyck B."/>
            <person name="Bense V."/>
            <person name="Catcheside P."/>
            <person name="Chovatia M."/>
            <person name="Cooper J."/>
            <person name="Damon W."/>
            <person name="Desjardin D."/>
            <person name="Finy P."/>
            <person name="Geml J."/>
            <person name="Haridas S."/>
            <person name="Hughes K."/>
            <person name="Justo A."/>
            <person name="Karasinski D."/>
            <person name="Kautmanova I."/>
            <person name="Kiss B."/>
            <person name="Kocsube S."/>
            <person name="Kotiranta H."/>
            <person name="LaButti K.M."/>
            <person name="Lechner B.E."/>
            <person name="Liimatainen K."/>
            <person name="Lipzen A."/>
            <person name="Lukacs Z."/>
            <person name="Mihaltcheva S."/>
            <person name="Morgado L.N."/>
            <person name="Niskanen T."/>
            <person name="Noordeloos M.E."/>
            <person name="Ohm R.A."/>
            <person name="Ortiz-Santana B."/>
            <person name="Ovrebo C."/>
            <person name="Racz N."/>
            <person name="Riley R."/>
            <person name="Savchenko A."/>
            <person name="Shiryaev A."/>
            <person name="Soop K."/>
            <person name="Spirin V."/>
            <person name="Szebenyi C."/>
            <person name="Tomsovsky M."/>
            <person name="Tulloss R.E."/>
            <person name="Uehling J."/>
            <person name="Grigoriev I.V."/>
            <person name="Vagvolgyi C."/>
            <person name="Papp T."/>
            <person name="Martin F.M."/>
            <person name="Miettinen O."/>
            <person name="Hibbett D.S."/>
            <person name="Nagy L.G."/>
        </authorList>
    </citation>
    <scope>NUCLEOTIDE SEQUENCE [LARGE SCALE GENOMIC DNA]</scope>
    <source>
        <strain evidence="1 2">CBS 166.37</strain>
    </source>
</reference>
<dbReference type="GO" id="GO:0070860">
    <property type="term" value="C:RNA polymerase I core factor complex"/>
    <property type="evidence" value="ECO:0007669"/>
    <property type="project" value="TreeGrafter"/>
</dbReference>
<dbReference type="PANTHER" id="PTHR28244">
    <property type="entry name" value="RNA POLYMERASE I-SPECIFIC TRANSCRIPTION INITIATION FACTOR RRN11"/>
    <property type="match status" value="1"/>
</dbReference>
<dbReference type="GO" id="GO:0001164">
    <property type="term" value="F:RNA polymerase I core promoter sequence-specific DNA binding"/>
    <property type="evidence" value="ECO:0007669"/>
    <property type="project" value="InterPro"/>
</dbReference>
<dbReference type="AlphaFoldDB" id="A0A5C3MEN5"/>
<sequence>MSSNNHNFLFASLDSKAPLTARKVHIRRLYDILQLCIQRKDPRRAKRAWAVLARCKEVRWSSMWKTGLLLLGENIDDELPSAPRKVEYLRTMMLHHTDERENILKELLFRLILLEKYREALDELELYLPSFPYQDNPVLHIYAGLISLFLSQSTAHDSISFDPIVLRDAQARFEHVKLLDDDNIVAQVFLDKVRFFYCIIPYFAYVTPS</sequence>
<organism evidence="1 2">
    <name type="scientific">Crucibulum laeve</name>
    <dbReference type="NCBI Taxonomy" id="68775"/>
    <lineage>
        <taxon>Eukaryota</taxon>
        <taxon>Fungi</taxon>
        <taxon>Dikarya</taxon>
        <taxon>Basidiomycota</taxon>
        <taxon>Agaricomycotina</taxon>
        <taxon>Agaricomycetes</taxon>
        <taxon>Agaricomycetidae</taxon>
        <taxon>Agaricales</taxon>
        <taxon>Agaricineae</taxon>
        <taxon>Nidulariaceae</taxon>
        <taxon>Crucibulum</taxon>
    </lineage>
</organism>
<keyword evidence="2" id="KW-1185">Reference proteome</keyword>
<dbReference type="Pfam" id="PF04090">
    <property type="entry name" value="Rrn11"/>
    <property type="match status" value="1"/>
</dbReference>
<name>A0A5C3MEN5_9AGAR</name>
<dbReference type="Proteomes" id="UP000308652">
    <property type="component" value="Unassembled WGS sequence"/>
</dbReference>
<dbReference type="EMBL" id="ML213591">
    <property type="protein sequence ID" value="TFK43690.1"/>
    <property type="molecule type" value="Genomic_DNA"/>
</dbReference>
<dbReference type="GO" id="GO:0017025">
    <property type="term" value="F:TBP-class protein binding"/>
    <property type="evidence" value="ECO:0007669"/>
    <property type="project" value="TreeGrafter"/>
</dbReference>
<accession>A0A5C3MEN5</accession>
<protein>
    <submittedName>
        <fullName evidence="1">Uncharacterized protein</fullName>
    </submittedName>
</protein>
<evidence type="ECO:0000313" key="2">
    <source>
        <dbReference type="Proteomes" id="UP000308652"/>
    </source>
</evidence>
<dbReference type="PANTHER" id="PTHR28244:SF1">
    <property type="entry name" value="RNA POLYMERASE I-SPECIFIC TRANSCRIPTION INITIATION FACTOR RRN11"/>
    <property type="match status" value="1"/>
</dbReference>
<gene>
    <name evidence="1" type="ORF">BDQ12DRAFT_718885</name>
</gene>
<dbReference type="InterPro" id="IPR053029">
    <property type="entry name" value="RNA_pol_I-specific_init_factor"/>
</dbReference>
<proteinExistence type="predicted"/>
<dbReference type="InterPro" id="IPR007224">
    <property type="entry name" value="TIF_Rrn11"/>
</dbReference>
<dbReference type="OrthoDB" id="2159786at2759"/>
<dbReference type="GO" id="GO:0042790">
    <property type="term" value="P:nucleolar large rRNA transcription by RNA polymerase I"/>
    <property type="evidence" value="ECO:0007669"/>
    <property type="project" value="TreeGrafter"/>
</dbReference>
<dbReference type="STRING" id="68775.A0A5C3MEN5"/>
<dbReference type="GO" id="GO:0001181">
    <property type="term" value="F:RNA polymerase I general transcription initiation factor activity"/>
    <property type="evidence" value="ECO:0007669"/>
    <property type="project" value="InterPro"/>
</dbReference>